<dbReference type="Proteomes" id="UP001166286">
    <property type="component" value="Unassembled WGS sequence"/>
</dbReference>
<name>A0AA39QXG5_9LECA</name>
<evidence type="ECO:0000313" key="3">
    <source>
        <dbReference type="Proteomes" id="UP001166286"/>
    </source>
</evidence>
<gene>
    <name evidence="2" type="ORF">JMJ35_006537</name>
</gene>
<accession>A0AA39QXG5</accession>
<evidence type="ECO:0000313" key="2">
    <source>
        <dbReference type="EMBL" id="KAK0510985.1"/>
    </source>
</evidence>
<dbReference type="EMBL" id="JAFEKC020000014">
    <property type="protein sequence ID" value="KAK0510985.1"/>
    <property type="molecule type" value="Genomic_DNA"/>
</dbReference>
<evidence type="ECO:0000256" key="1">
    <source>
        <dbReference type="SAM" id="Coils"/>
    </source>
</evidence>
<proteinExistence type="predicted"/>
<reference evidence="2" key="1">
    <citation type="submission" date="2023-03" db="EMBL/GenBank/DDBJ databases">
        <title>Complete genome of Cladonia borealis.</title>
        <authorList>
            <person name="Park H."/>
        </authorList>
    </citation>
    <scope>NUCLEOTIDE SEQUENCE</scope>
    <source>
        <strain evidence="2">ANT050790</strain>
    </source>
</reference>
<feature type="coiled-coil region" evidence="1">
    <location>
        <begin position="26"/>
        <end position="74"/>
    </location>
</feature>
<comment type="caution">
    <text evidence="2">The sequence shown here is derived from an EMBL/GenBank/DDBJ whole genome shotgun (WGS) entry which is preliminary data.</text>
</comment>
<sequence length="193" mass="22278">MTKSQNIEVPQPSLLRTRGRSLWDDLDAMKGQIKESRRMVDELDGKFEAMTRRREEHERQIQSLNGQVERLVQSSESDAYQTKEGDALTDAFLFEHDHRSDTDLYRELYGLEHRKVLELQNSGVDDGGIILVLNAHATMLAQGKTLSDDLKVAFETFLAKVEENWLKPPNEEPTTPLGRAYYTFWTKFKEQSS</sequence>
<keyword evidence="3" id="KW-1185">Reference proteome</keyword>
<keyword evidence="1" id="KW-0175">Coiled coil</keyword>
<dbReference type="AlphaFoldDB" id="A0AA39QXG5"/>
<organism evidence="2 3">
    <name type="scientific">Cladonia borealis</name>
    <dbReference type="NCBI Taxonomy" id="184061"/>
    <lineage>
        <taxon>Eukaryota</taxon>
        <taxon>Fungi</taxon>
        <taxon>Dikarya</taxon>
        <taxon>Ascomycota</taxon>
        <taxon>Pezizomycotina</taxon>
        <taxon>Lecanoromycetes</taxon>
        <taxon>OSLEUM clade</taxon>
        <taxon>Lecanoromycetidae</taxon>
        <taxon>Lecanorales</taxon>
        <taxon>Lecanorineae</taxon>
        <taxon>Cladoniaceae</taxon>
        <taxon>Cladonia</taxon>
    </lineage>
</organism>
<protein>
    <submittedName>
        <fullName evidence="2">Uncharacterized protein</fullName>
    </submittedName>
</protein>